<keyword evidence="3" id="KW-1185">Reference proteome</keyword>
<evidence type="ECO:0000256" key="1">
    <source>
        <dbReference type="SAM" id="Phobius"/>
    </source>
</evidence>
<dbReference type="RefSeq" id="WP_153824210.1">
    <property type="nucleotide sequence ID" value="NZ_WJIE01000017.1"/>
</dbReference>
<feature type="transmembrane region" description="Helical" evidence="1">
    <location>
        <begin position="117"/>
        <end position="138"/>
    </location>
</feature>
<gene>
    <name evidence="2" type="ORF">GF068_36695</name>
</gene>
<proteinExistence type="predicted"/>
<feature type="transmembrane region" description="Helical" evidence="1">
    <location>
        <begin position="314"/>
        <end position="335"/>
    </location>
</feature>
<dbReference type="AlphaFoldDB" id="A0A6N7PZA8"/>
<dbReference type="Proteomes" id="UP000440224">
    <property type="component" value="Unassembled WGS sequence"/>
</dbReference>
<feature type="transmembrane region" description="Helical" evidence="1">
    <location>
        <begin position="170"/>
        <end position="191"/>
    </location>
</feature>
<dbReference type="OrthoDB" id="3660737at2"/>
<comment type="caution">
    <text evidence="2">The sequence shown here is derived from an EMBL/GenBank/DDBJ whole genome shotgun (WGS) entry which is preliminary data.</text>
</comment>
<dbReference type="EMBL" id="WJIE01000017">
    <property type="protein sequence ID" value="MRG97428.1"/>
    <property type="molecule type" value="Genomic_DNA"/>
</dbReference>
<keyword evidence="1" id="KW-0812">Transmembrane</keyword>
<keyword evidence="1" id="KW-0472">Membrane</keyword>
<keyword evidence="1" id="KW-1133">Transmembrane helix</keyword>
<organism evidence="2 3">
    <name type="scientific">Polyangium spumosum</name>
    <dbReference type="NCBI Taxonomy" id="889282"/>
    <lineage>
        <taxon>Bacteria</taxon>
        <taxon>Pseudomonadati</taxon>
        <taxon>Myxococcota</taxon>
        <taxon>Polyangia</taxon>
        <taxon>Polyangiales</taxon>
        <taxon>Polyangiaceae</taxon>
        <taxon>Polyangium</taxon>
    </lineage>
</organism>
<feature type="transmembrane region" description="Helical" evidence="1">
    <location>
        <begin position="50"/>
        <end position="71"/>
    </location>
</feature>
<evidence type="ECO:0000313" key="2">
    <source>
        <dbReference type="EMBL" id="MRG97428.1"/>
    </source>
</evidence>
<feature type="transmembrane region" description="Helical" evidence="1">
    <location>
        <begin position="91"/>
        <end position="111"/>
    </location>
</feature>
<evidence type="ECO:0000313" key="3">
    <source>
        <dbReference type="Proteomes" id="UP000440224"/>
    </source>
</evidence>
<feature type="transmembrane region" description="Helical" evidence="1">
    <location>
        <begin position="287"/>
        <end position="308"/>
    </location>
</feature>
<feature type="transmembrane region" description="Helical" evidence="1">
    <location>
        <begin position="250"/>
        <end position="275"/>
    </location>
</feature>
<reference evidence="2 3" key="1">
    <citation type="submission" date="2019-10" db="EMBL/GenBank/DDBJ databases">
        <title>A soil myxobacterium in the family Polyangiaceae.</title>
        <authorList>
            <person name="Li Y."/>
            <person name="Wang J."/>
        </authorList>
    </citation>
    <scope>NUCLEOTIDE SEQUENCE [LARGE SCALE GENOMIC DNA]</scope>
    <source>
        <strain evidence="2 3">DSM 14734</strain>
    </source>
</reference>
<feature type="transmembrane region" description="Helical" evidence="1">
    <location>
        <begin position="212"/>
        <end position="230"/>
    </location>
</feature>
<feature type="transmembrane region" description="Helical" evidence="1">
    <location>
        <begin position="12"/>
        <end position="30"/>
    </location>
</feature>
<name>A0A6N7PZA8_9BACT</name>
<feature type="transmembrane region" description="Helical" evidence="1">
    <location>
        <begin position="145"/>
        <end position="164"/>
    </location>
</feature>
<protein>
    <recommendedName>
        <fullName evidence="4">EamA family transporter</fullName>
    </recommendedName>
</protein>
<sequence length="352" mass="37062">MPDARPAHDARIWLYAFGYFACYWPYSALTKLASQGRIPGMTRVVSGAELLPVTTIASLVGMFVFLSWRGLFRYATHRTVLGLRVPFPTRWTFLSGVATAVIIPTTTLAYTFDGVSIVLMMLLMRGGVLVLAPFVDVLSGRRVRIVSWVALGLSLASLVVSLGTGASYELTLIAAIDVAAYLASYFFRLRFMSKLAKSDDPDVMLRYFVEEQMIATPVVVLTLAVGALIGKGAALEALRSGFVSLGSAGALLPAIGIGLLSQGTGIFGALILLDGRENAFCVPVNRASSVLAGVLASATLALLGLGRATPMSELAGAGLVLLAIVVLAWPTIAAARQGKLKADARPASASPP</sequence>
<accession>A0A6N7PZA8</accession>
<evidence type="ECO:0008006" key="4">
    <source>
        <dbReference type="Google" id="ProtNLM"/>
    </source>
</evidence>